<keyword evidence="2" id="KW-1185">Reference proteome</keyword>
<dbReference type="GeneID" id="85331060"/>
<proteinExistence type="predicted"/>
<evidence type="ECO:0000313" key="1">
    <source>
        <dbReference type="EMBL" id="KAK0703662.1"/>
    </source>
</evidence>
<accession>A0AA39ZU58</accession>
<name>A0AA39ZU58_9PEZI</name>
<reference evidence="1" key="1">
    <citation type="submission" date="2023-06" db="EMBL/GenBank/DDBJ databases">
        <title>Genome-scale phylogeny and comparative genomics of the fungal order Sordariales.</title>
        <authorList>
            <consortium name="Lawrence Berkeley National Laboratory"/>
            <person name="Hensen N."/>
            <person name="Bonometti L."/>
            <person name="Westerberg I."/>
            <person name="Brannstrom I.O."/>
            <person name="Guillou S."/>
            <person name="Cros-Aarteil S."/>
            <person name="Calhoun S."/>
            <person name="Haridas S."/>
            <person name="Kuo A."/>
            <person name="Mondo S."/>
            <person name="Pangilinan J."/>
            <person name="Riley R."/>
            <person name="LaButti K."/>
            <person name="Andreopoulos B."/>
            <person name="Lipzen A."/>
            <person name="Chen C."/>
            <person name="Yanf M."/>
            <person name="Daum C."/>
            <person name="Ng V."/>
            <person name="Clum A."/>
            <person name="Steindorff A."/>
            <person name="Ohm R."/>
            <person name="Martin F."/>
            <person name="Silar P."/>
            <person name="Natvig D."/>
            <person name="Lalanne C."/>
            <person name="Gautier V."/>
            <person name="Ament-velasquez S.L."/>
            <person name="Kruys A."/>
            <person name="Hutchinson M.I."/>
            <person name="Powell A.J."/>
            <person name="Barry K."/>
            <person name="Miller A.N."/>
            <person name="Grigoriev I.V."/>
            <person name="Debuchy R."/>
            <person name="Gladieux P."/>
            <person name="Thoren M.H."/>
            <person name="Johannesson H."/>
        </authorList>
    </citation>
    <scope>NUCLEOTIDE SEQUENCE</scope>
    <source>
        <strain evidence="1">SMH2392-1A</strain>
    </source>
</reference>
<organism evidence="1 2">
    <name type="scientific">Lasiosphaeria miniovina</name>
    <dbReference type="NCBI Taxonomy" id="1954250"/>
    <lineage>
        <taxon>Eukaryota</taxon>
        <taxon>Fungi</taxon>
        <taxon>Dikarya</taxon>
        <taxon>Ascomycota</taxon>
        <taxon>Pezizomycotina</taxon>
        <taxon>Sordariomycetes</taxon>
        <taxon>Sordariomycetidae</taxon>
        <taxon>Sordariales</taxon>
        <taxon>Lasiosphaeriaceae</taxon>
        <taxon>Lasiosphaeria</taxon>
    </lineage>
</organism>
<evidence type="ECO:0000313" key="2">
    <source>
        <dbReference type="Proteomes" id="UP001172101"/>
    </source>
</evidence>
<protein>
    <submittedName>
        <fullName evidence="1">Uncharacterized protein</fullName>
    </submittedName>
</protein>
<gene>
    <name evidence="1" type="ORF">B0T26DRAFT_864599</name>
</gene>
<dbReference type="EMBL" id="JAUIRO010000008">
    <property type="protein sequence ID" value="KAK0703662.1"/>
    <property type="molecule type" value="Genomic_DNA"/>
</dbReference>
<dbReference type="RefSeq" id="XP_060290521.1">
    <property type="nucleotide sequence ID" value="XM_060447790.1"/>
</dbReference>
<sequence>MSSTQSGQVPKPYVLSYIRKPEFRVGDEVYLLNAGGSREGPYVIASLPSTGHCTLSDSNGNAIGGGQAISVDDVEAA</sequence>
<comment type="caution">
    <text evidence="1">The sequence shown here is derived from an EMBL/GenBank/DDBJ whole genome shotgun (WGS) entry which is preliminary data.</text>
</comment>
<dbReference type="Proteomes" id="UP001172101">
    <property type="component" value="Unassembled WGS sequence"/>
</dbReference>
<dbReference type="AlphaFoldDB" id="A0AA39ZU58"/>